<dbReference type="EMBL" id="PEZT01000003">
    <property type="protein sequence ID" value="PIS09564.1"/>
    <property type="molecule type" value="Genomic_DNA"/>
</dbReference>
<gene>
    <name evidence="2" type="ORF">COT75_00950</name>
</gene>
<dbReference type="Proteomes" id="UP000230093">
    <property type="component" value="Unassembled WGS sequence"/>
</dbReference>
<name>A0A2H0WA69_9BACT</name>
<keyword evidence="1" id="KW-0812">Transmembrane</keyword>
<feature type="transmembrane region" description="Helical" evidence="1">
    <location>
        <begin position="64"/>
        <end position="88"/>
    </location>
</feature>
<keyword evidence="1" id="KW-0472">Membrane</keyword>
<dbReference type="AlphaFoldDB" id="A0A2H0WA69"/>
<reference evidence="3" key="1">
    <citation type="submission" date="2017-09" db="EMBL/GenBank/DDBJ databases">
        <title>Depth-based differentiation of microbial function through sediment-hosted aquifers and enrichment of novel symbionts in the deep terrestrial subsurface.</title>
        <authorList>
            <person name="Probst A.J."/>
            <person name="Ladd B."/>
            <person name="Jarett J.K."/>
            <person name="Geller-Mcgrath D.E."/>
            <person name="Sieber C.M.K."/>
            <person name="Emerson J.B."/>
            <person name="Anantharaman K."/>
            <person name="Thomas B.C."/>
            <person name="Malmstrom R."/>
            <person name="Stieglmeier M."/>
            <person name="Klingl A."/>
            <person name="Woyke T."/>
            <person name="Ryan C.M."/>
            <person name="Banfield J.F."/>
        </authorList>
    </citation>
    <scope>NUCLEOTIDE SEQUENCE [LARGE SCALE GENOMIC DNA]</scope>
</reference>
<protein>
    <recommendedName>
        <fullName evidence="4">Rod shape-determining protein MreD</fullName>
    </recommendedName>
</protein>
<evidence type="ECO:0000256" key="1">
    <source>
        <dbReference type="SAM" id="Phobius"/>
    </source>
</evidence>
<evidence type="ECO:0000313" key="3">
    <source>
        <dbReference type="Proteomes" id="UP000230093"/>
    </source>
</evidence>
<evidence type="ECO:0000313" key="2">
    <source>
        <dbReference type="EMBL" id="PIS09564.1"/>
    </source>
</evidence>
<feature type="transmembrane region" description="Helical" evidence="1">
    <location>
        <begin position="37"/>
        <end position="57"/>
    </location>
</feature>
<evidence type="ECO:0008006" key="4">
    <source>
        <dbReference type="Google" id="ProtNLM"/>
    </source>
</evidence>
<sequence>MNFYLLFLIFLSFSGLPLNLLLILSFVLGLLNDLFKAGYLGLSSLFFILFSFFLYVFKGRFSEFNFLSILMIIVLSDLIYTFFFQVSYSFEKEIPVYILSWLIILGLNKIKGKTRELDLDL</sequence>
<accession>A0A2H0WA69</accession>
<comment type="caution">
    <text evidence="2">The sequence shown here is derived from an EMBL/GenBank/DDBJ whole genome shotgun (WGS) entry which is preliminary data.</text>
</comment>
<feature type="transmembrane region" description="Helical" evidence="1">
    <location>
        <begin position="7"/>
        <end position="31"/>
    </location>
</feature>
<organism evidence="2 3">
    <name type="scientific">Candidatus Beckwithbacteria bacterium CG10_big_fil_rev_8_21_14_0_10_34_10</name>
    <dbReference type="NCBI Taxonomy" id="1974495"/>
    <lineage>
        <taxon>Bacteria</taxon>
        <taxon>Candidatus Beckwithiibacteriota</taxon>
    </lineage>
</organism>
<proteinExistence type="predicted"/>
<keyword evidence="1" id="KW-1133">Transmembrane helix</keyword>